<dbReference type="InterPro" id="IPR036944">
    <property type="entry name" value="PPIase_FKBP_N_sf"/>
</dbReference>
<dbReference type="Pfam" id="PF01346">
    <property type="entry name" value="FKBP_N"/>
    <property type="match status" value="1"/>
</dbReference>
<keyword evidence="3 5" id="KW-0697">Rotamase</keyword>
<gene>
    <name evidence="9" type="ORF">ACFSQ6_13355</name>
</gene>
<feature type="domain" description="PPIase FKBP-type" evidence="8">
    <location>
        <begin position="132"/>
        <end position="218"/>
    </location>
</feature>
<accession>A0ABW5UEN8</accession>
<comment type="catalytic activity">
    <reaction evidence="1 5 6">
        <text>[protein]-peptidylproline (omega=180) = [protein]-peptidylproline (omega=0)</text>
        <dbReference type="Rhea" id="RHEA:16237"/>
        <dbReference type="Rhea" id="RHEA-COMP:10747"/>
        <dbReference type="Rhea" id="RHEA-COMP:10748"/>
        <dbReference type="ChEBI" id="CHEBI:83833"/>
        <dbReference type="ChEBI" id="CHEBI:83834"/>
        <dbReference type="EC" id="5.2.1.8"/>
    </reaction>
</comment>
<comment type="similarity">
    <text evidence="2 6">Belongs to the FKBP-type PPIase family.</text>
</comment>
<dbReference type="RefSeq" id="WP_066751659.1">
    <property type="nucleotide sequence ID" value="NZ_JBHUMB010000014.1"/>
</dbReference>
<evidence type="ECO:0000313" key="9">
    <source>
        <dbReference type="EMBL" id="MFD2744379.1"/>
    </source>
</evidence>
<feature type="signal peptide" evidence="7">
    <location>
        <begin position="1"/>
        <end position="19"/>
    </location>
</feature>
<dbReference type="PANTHER" id="PTHR43811:SF19">
    <property type="entry name" value="39 KDA FK506-BINDING NUCLEAR PROTEIN"/>
    <property type="match status" value="1"/>
</dbReference>
<dbReference type="EC" id="5.2.1.8" evidence="6"/>
<evidence type="ECO:0000256" key="3">
    <source>
        <dbReference type="ARBA" id="ARBA00023110"/>
    </source>
</evidence>
<keyword evidence="7" id="KW-0732">Signal</keyword>
<reference evidence="10" key="1">
    <citation type="journal article" date="2019" name="Int. J. Syst. Evol. Microbiol.">
        <title>The Global Catalogue of Microorganisms (GCM) 10K type strain sequencing project: providing services to taxonomists for standard genome sequencing and annotation.</title>
        <authorList>
            <consortium name="The Broad Institute Genomics Platform"/>
            <consortium name="The Broad Institute Genome Sequencing Center for Infectious Disease"/>
            <person name="Wu L."/>
            <person name="Ma J."/>
        </authorList>
    </citation>
    <scope>NUCLEOTIDE SEQUENCE [LARGE SCALE GENOMIC DNA]</scope>
    <source>
        <strain evidence="10">KCTC 42247</strain>
    </source>
</reference>
<evidence type="ECO:0000256" key="7">
    <source>
        <dbReference type="SAM" id="SignalP"/>
    </source>
</evidence>
<dbReference type="SUPFAM" id="SSF54534">
    <property type="entry name" value="FKBP-like"/>
    <property type="match status" value="1"/>
</dbReference>
<dbReference type="EMBL" id="JBHUMB010000014">
    <property type="protein sequence ID" value="MFD2744379.1"/>
    <property type="molecule type" value="Genomic_DNA"/>
</dbReference>
<dbReference type="InterPro" id="IPR000774">
    <property type="entry name" value="PPIase_FKBP_N"/>
</dbReference>
<evidence type="ECO:0000256" key="6">
    <source>
        <dbReference type="RuleBase" id="RU003915"/>
    </source>
</evidence>
<organism evidence="9 10">
    <name type="scientific">Sphingobacterium populi</name>
    <dbReference type="NCBI Taxonomy" id="1812824"/>
    <lineage>
        <taxon>Bacteria</taxon>
        <taxon>Pseudomonadati</taxon>
        <taxon>Bacteroidota</taxon>
        <taxon>Sphingobacteriia</taxon>
        <taxon>Sphingobacteriales</taxon>
        <taxon>Sphingobacteriaceae</taxon>
        <taxon>Sphingobacterium</taxon>
    </lineage>
</organism>
<sequence>MKIITGIAFLGLFALNTSAQQLHSGADSLSYALGQDIARSIKSIGVPVNADIVSESLTKALQGDASLFEEQEIQQIIRQQLMAAQEAKSAILKAESDQYFVENQKKEGVVVDSTGVQYIVLEPGNGAQPAPDDEVTVHYIGKLIDGTTFDNSYDRGEPITFELGGVIPGWQIALPMMKKGAKYRFFIPYHLAYGERGSGTTIPPFSTLIFDIELLNITPKES</sequence>
<evidence type="ECO:0000256" key="5">
    <source>
        <dbReference type="PROSITE-ProRule" id="PRU00277"/>
    </source>
</evidence>
<dbReference type="Proteomes" id="UP001597418">
    <property type="component" value="Unassembled WGS sequence"/>
</dbReference>
<comment type="caution">
    <text evidence="9">The sequence shown here is derived from an EMBL/GenBank/DDBJ whole genome shotgun (WGS) entry which is preliminary data.</text>
</comment>
<keyword evidence="4 5" id="KW-0413">Isomerase</keyword>
<evidence type="ECO:0000259" key="8">
    <source>
        <dbReference type="PROSITE" id="PS50059"/>
    </source>
</evidence>
<name>A0ABW5UEN8_9SPHI</name>
<dbReference type="Gene3D" id="3.10.50.40">
    <property type="match status" value="1"/>
</dbReference>
<evidence type="ECO:0000313" key="10">
    <source>
        <dbReference type="Proteomes" id="UP001597418"/>
    </source>
</evidence>
<evidence type="ECO:0000256" key="4">
    <source>
        <dbReference type="ARBA" id="ARBA00023235"/>
    </source>
</evidence>
<protein>
    <recommendedName>
        <fullName evidence="6">Peptidyl-prolyl cis-trans isomerase</fullName>
        <ecNumber evidence="6">5.2.1.8</ecNumber>
    </recommendedName>
</protein>
<evidence type="ECO:0000256" key="1">
    <source>
        <dbReference type="ARBA" id="ARBA00000971"/>
    </source>
</evidence>
<keyword evidence="10" id="KW-1185">Reference proteome</keyword>
<proteinExistence type="inferred from homology"/>
<evidence type="ECO:0000256" key="2">
    <source>
        <dbReference type="ARBA" id="ARBA00006577"/>
    </source>
</evidence>
<dbReference type="Gene3D" id="1.10.287.460">
    <property type="entry name" value="Peptidyl-prolyl cis-trans isomerase, FKBP-type, N-terminal domain"/>
    <property type="match status" value="1"/>
</dbReference>
<dbReference type="PROSITE" id="PS50059">
    <property type="entry name" value="FKBP_PPIASE"/>
    <property type="match status" value="1"/>
</dbReference>
<dbReference type="InterPro" id="IPR001179">
    <property type="entry name" value="PPIase_FKBP_dom"/>
</dbReference>
<dbReference type="GO" id="GO:0003755">
    <property type="term" value="F:peptidyl-prolyl cis-trans isomerase activity"/>
    <property type="evidence" value="ECO:0007669"/>
    <property type="project" value="UniProtKB-EC"/>
</dbReference>
<dbReference type="Pfam" id="PF00254">
    <property type="entry name" value="FKBP_C"/>
    <property type="match status" value="1"/>
</dbReference>
<feature type="chain" id="PRO_5046166011" description="Peptidyl-prolyl cis-trans isomerase" evidence="7">
    <location>
        <begin position="20"/>
        <end position="222"/>
    </location>
</feature>
<dbReference type="InterPro" id="IPR046357">
    <property type="entry name" value="PPIase_dom_sf"/>
</dbReference>
<dbReference type="PANTHER" id="PTHR43811">
    <property type="entry name" value="FKBP-TYPE PEPTIDYL-PROLYL CIS-TRANS ISOMERASE FKPA"/>
    <property type="match status" value="1"/>
</dbReference>